<sequence length="350" mass="39666">MCCFKAEDMLMQFVLCGERSLLLSKSPSPVSADVVESNENTTSVQLNIYKIYYFCRGEPCISDLAHFGVVVFQENGWTVKHITELEMTHVIDNPSLGIWNAYQLLEPEDDVHFVELTQFKEQFKAHLRELVKPVSVKIKKHSDEAIWIRIAWGDHFSEPNHFKPAYVVHHLQTPYVFITGLNLKKKKLLCQALVLATRYQAIKDANLHGRNLDALRDVLMRQYQQVFPTAFPCTLAAVQQPVSNVRIDREQSQLAAARVHMASEAFGCGALPELQSAVYKLETKFKDNANKSMMECEEPFRCFVKFSSSNLLESFRHCASSGIASTPVTPLLSSILQKGRNHFVITDNGP</sequence>
<dbReference type="GO" id="GO:0000775">
    <property type="term" value="C:chromosome, centromeric region"/>
    <property type="evidence" value="ECO:0007669"/>
    <property type="project" value="UniProtKB-SubCell"/>
</dbReference>
<dbReference type="InterPro" id="IPR052011">
    <property type="entry name" value="CENP-NAC/CAD_complex"/>
</dbReference>
<evidence type="ECO:0000256" key="5">
    <source>
        <dbReference type="ARBA" id="ARBA00023242"/>
    </source>
</evidence>
<keyword evidence="8" id="KW-1185">Reference proteome</keyword>
<keyword evidence="5" id="KW-0539">Nucleus</keyword>
<organism evidence="7 8">
    <name type="scientific">Takifugu flavidus</name>
    <name type="common">sansaifugu</name>
    <dbReference type="NCBI Taxonomy" id="433684"/>
    <lineage>
        <taxon>Eukaryota</taxon>
        <taxon>Metazoa</taxon>
        <taxon>Chordata</taxon>
        <taxon>Craniata</taxon>
        <taxon>Vertebrata</taxon>
        <taxon>Euteleostomi</taxon>
        <taxon>Actinopterygii</taxon>
        <taxon>Neopterygii</taxon>
        <taxon>Teleostei</taxon>
        <taxon>Neoteleostei</taxon>
        <taxon>Acanthomorphata</taxon>
        <taxon>Eupercaria</taxon>
        <taxon>Tetraodontiformes</taxon>
        <taxon>Tetradontoidea</taxon>
        <taxon>Tetraodontidae</taxon>
        <taxon>Takifugu</taxon>
    </lineage>
</organism>
<dbReference type="Proteomes" id="UP000324091">
    <property type="component" value="Chromosome 2"/>
</dbReference>
<comment type="caution">
    <text evidence="7">The sequence shown here is derived from an EMBL/GenBank/DDBJ whole genome shotgun (WGS) entry which is preliminary data.</text>
</comment>
<proteinExistence type="inferred from homology"/>
<accession>A0A5C6NL41</accession>
<dbReference type="PANTHER" id="PTHR46790">
    <property type="entry name" value="CENTROMERE PROTEIN N"/>
    <property type="match status" value="1"/>
</dbReference>
<evidence type="ECO:0000256" key="1">
    <source>
        <dbReference type="ARBA" id="ARBA00004123"/>
    </source>
</evidence>
<evidence type="ECO:0000256" key="2">
    <source>
        <dbReference type="ARBA" id="ARBA00004584"/>
    </source>
</evidence>
<evidence type="ECO:0000313" key="7">
    <source>
        <dbReference type="EMBL" id="TWW68144.1"/>
    </source>
</evidence>
<name>A0A5C6NL41_9TELE</name>
<dbReference type="AlphaFoldDB" id="A0A5C6NL41"/>
<dbReference type="EMBL" id="RHFK02000012">
    <property type="protein sequence ID" value="TWW68144.1"/>
    <property type="molecule type" value="Genomic_DNA"/>
</dbReference>
<dbReference type="Pfam" id="PF05238">
    <property type="entry name" value="CENP-N"/>
    <property type="match status" value="2"/>
</dbReference>
<dbReference type="InterPro" id="IPR007902">
    <property type="entry name" value="Chl4/mis15/CENP-N"/>
</dbReference>
<evidence type="ECO:0000256" key="4">
    <source>
        <dbReference type="ARBA" id="ARBA00022454"/>
    </source>
</evidence>
<evidence type="ECO:0000256" key="3">
    <source>
        <dbReference type="ARBA" id="ARBA00005566"/>
    </source>
</evidence>
<comment type="subcellular location">
    <subcellularLocation>
        <location evidence="2">Chromosome</location>
        <location evidence="2">Centromere</location>
    </subcellularLocation>
    <subcellularLocation>
        <location evidence="1">Nucleus</location>
    </subcellularLocation>
</comment>
<dbReference type="PANTHER" id="PTHR46790:SF1">
    <property type="entry name" value="CENTROMERE PROTEIN N"/>
    <property type="match status" value="1"/>
</dbReference>
<keyword evidence="6" id="KW-0137">Centromere</keyword>
<protein>
    <submittedName>
        <fullName evidence="7">Centromere protein N-B</fullName>
    </submittedName>
</protein>
<keyword evidence="4" id="KW-0158">Chromosome</keyword>
<dbReference type="GO" id="GO:0034080">
    <property type="term" value="P:CENP-A containing chromatin assembly"/>
    <property type="evidence" value="ECO:0007669"/>
    <property type="project" value="InterPro"/>
</dbReference>
<dbReference type="GO" id="GO:0005654">
    <property type="term" value="C:nucleoplasm"/>
    <property type="evidence" value="ECO:0007669"/>
    <property type="project" value="TreeGrafter"/>
</dbReference>
<dbReference type="GO" id="GO:0007059">
    <property type="term" value="P:chromosome segregation"/>
    <property type="evidence" value="ECO:0007669"/>
    <property type="project" value="InterPro"/>
</dbReference>
<gene>
    <name evidence="7" type="ORF">D4764_02G0011850</name>
</gene>
<evidence type="ECO:0000256" key="6">
    <source>
        <dbReference type="ARBA" id="ARBA00023328"/>
    </source>
</evidence>
<comment type="similarity">
    <text evidence="3">Belongs to the CENP-N/CHL4 family.</text>
</comment>
<evidence type="ECO:0000313" key="8">
    <source>
        <dbReference type="Proteomes" id="UP000324091"/>
    </source>
</evidence>
<reference evidence="7 8" key="1">
    <citation type="submission" date="2019-04" db="EMBL/GenBank/DDBJ databases">
        <title>Chromosome genome assembly for Takifugu flavidus.</title>
        <authorList>
            <person name="Xiao S."/>
        </authorList>
    </citation>
    <scope>NUCLEOTIDE SEQUENCE [LARGE SCALE GENOMIC DNA]</scope>
    <source>
        <strain evidence="7">HTHZ2018</strain>
        <tissue evidence="7">Muscle</tissue>
    </source>
</reference>